<dbReference type="GO" id="GO:0042597">
    <property type="term" value="C:periplasmic space"/>
    <property type="evidence" value="ECO:0007669"/>
    <property type="project" value="UniProtKB-ARBA"/>
</dbReference>
<evidence type="ECO:0000313" key="6">
    <source>
        <dbReference type="EMBL" id="SQD92535.1"/>
    </source>
</evidence>
<dbReference type="Gene3D" id="3.90.76.10">
    <property type="entry name" value="Dipeptide-binding Protein, Domain 1"/>
    <property type="match status" value="1"/>
</dbReference>
<proteinExistence type="inferred from homology"/>
<evidence type="ECO:0000256" key="4">
    <source>
        <dbReference type="ARBA" id="ARBA00022729"/>
    </source>
</evidence>
<comment type="subcellular location">
    <subcellularLocation>
        <location evidence="1">Cell envelope</location>
    </subcellularLocation>
</comment>
<feature type="domain" description="Solute-binding protein family 5" evidence="5">
    <location>
        <begin position="68"/>
        <end position="431"/>
    </location>
</feature>
<reference evidence="7" key="1">
    <citation type="submission" date="2018-05" db="EMBL/GenBank/DDBJ databases">
        <authorList>
            <person name="Hao L."/>
        </authorList>
    </citation>
    <scope>NUCLEOTIDE SEQUENCE [LARGE SCALE GENOMIC DNA]</scope>
</reference>
<sequence>MAKMARMLVVLVAVGLLGLGAGAVEPLIMGTTDRVTELSFENSYDAYTWHVLRHTTGALVKLDDETLEIVGDLAQSWEISDDGMVYTFHLRPGVKFWDGKDCDAQAVKFALERTIRLDGPKGGVGLIKPYIQKIEAVDKLTVRITLTYADAIFLSRMTSQVAPALIYSLDPSVGENEYTRGRYAGTGPYKLVEYKPDQYVKYEAYDGYYGPAPKSREVIEVMYADAATLRAAIEAGDVDFVFRTLAPQDIADLEKNPNVIVEYWPPSPGIRYLLFNVTQPPVDEVLVRRAIAYAVDRQAIIDQVFSGIVDPIYTMVPNVDPPFFGALPTFPERDLAVARELLTKAGYSEARPVELNLWYTPSHYGTFEADVATVIAGSLEETGMIKIRIQSLEWAAYSERMSQGGFDMFLLGWHPDYLETSNFLAPWLTEAPESMGTFMNHHPNYEAYKWMLELATSTVDIAERSGLYKGVQILSTIDVPWVPLWSMTDEMVTARRANVKGLSLDITMDINVYRIYKE</sequence>
<dbReference type="GO" id="GO:0015833">
    <property type="term" value="P:peptide transport"/>
    <property type="evidence" value="ECO:0007669"/>
    <property type="project" value="TreeGrafter"/>
</dbReference>
<evidence type="ECO:0000256" key="3">
    <source>
        <dbReference type="ARBA" id="ARBA00022448"/>
    </source>
</evidence>
<dbReference type="InterPro" id="IPR039424">
    <property type="entry name" value="SBP_5"/>
</dbReference>
<keyword evidence="3" id="KW-0813">Transport</keyword>
<dbReference type="OrthoDB" id="9796817at2"/>
<dbReference type="PANTHER" id="PTHR30290:SF10">
    <property type="entry name" value="PERIPLASMIC OLIGOPEPTIDE-BINDING PROTEIN-RELATED"/>
    <property type="match status" value="1"/>
</dbReference>
<dbReference type="GO" id="GO:0030313">
    <property type="term" value="C:cell envelope"/>
    <property type="evidence" value="ECO:0007669"/>
    <property type="project" value="UniProtKB-SubCell"/>
</dbReference>
<dbReference type="InterPro" id="IPR030678">
    <property type="entry name" value="Peptide/Ni-bd"/>
</dbReference>
<name>A0A2X3MK71_9BACT</name>
<protein>
    <submittedName>
        <fullName evidence="6">Putative ABC-type dipeptide transport system, periplasmic component</fullName>
    </submittedName>
</protein>
<dbReference type="SUPFAM" id="SSF53850">
    <property type="entry name" value="Periplasmic binding protein-like II"/>
    <property type="match status" value="1"/>
</dbReference>
<dbReference type="GO" id="GO:0043190">
    <property type="term" value="C:ATP-binding cassette (ABC) transporter complex"/>
    <property type="evidence" value="ECO:0007669"/>
    <property type="project" value="InterPro"/>
</dbReference>
<dbReference type="Gene3D" id="3.40.190.10">
    <property type="entry name" value="Periplasmic binding protein-like II"/>
    <property type="match status" value="1"/>
</dbReference>
<dbReference type="Proteomes" id="UP000249818">
    <property type="component" value="Chromosome BARAN1"/>
</dbReference>
<dbReference type="EMBL" id="LS483254">
    <property type="protein sequence ID" value="SQD92535.1"/>
    <property type="molecule type" value="Genomic_DNA"/>
</dbReference>
<evidence type="ECO:0000313" key="7">
    <source>
        <dbReference type="Proteomes" id="UP000249818"/>
    </source>
</evidence>
<dbReference type="PIRSF" id="PIRSF002741">
    <property type="entry name" value="MppA"/>
    <property type="match status" value="1"/>
</dbReference>
<dbReference type="Pfam" id="PF00496">
    <property type="entry name" value="SBP_bac_5"/>
    <property type="match status" value="1"/>
</dbReference>
<keyword evidence="7" id="KW-1185">Reference proteome</keyword>
<accession>A0A2X3MK71</accession>
<dbReference type="GO" id="GO:1904680">
    <property type="term" value="F:peptide transmembrane transporter activity"/>
    <property type="evidence" value="ECO:0007669"/>
    <property type="project" value="TreeGrafter"/>
</dbReference>
<keyword evidence="4" id="KW-0732">Signal</keyword>
<dbReference type="Gene3D" id="3.10.105.10">
    <property type="entry name" value="Dipeptide-binding Protein, Domain 3"/>
    <property type="match status" value="1"/>
</dbReference>
<dbReference type="RefSeq" id="WP_122030736.1">
    <property type="nucleotide sequence ID" value="NZ_LS483254.1"/>
</dbReference>
<dbReference type="PANTHER" id="PTHR30290">
    <property type="entry name" value="PERIPLASMIC BINDING COMPONENT OF ABC TRANSPORTER"/>
    <property type="match status" value="1"/>
</dbReference>
<dbReference type="KEGG" id="bana:BARAN1_0511"/>
<organism evidence="6 7">
    <name type="scientific">Candidatus Bipolaricaulis anaerobius</name>
    <dbReference type="NCBI Taxonomy" id="2026885"/>
    <lineage>
        <taxon>Bacteria</taxon>
        <taxon>Candidatus Bipolaricaulota</taxon>
        <taxon>Candidatus Bipolaricaulia</taxon>
        <taxon>Candidatus Bipolaricaulales</taxon>
        <taxon>Candidatus Bipolaricaulaceae</taxon>
        <taxon>Candidatus Bipolaricaulis</taxon>
    </lineage>
</organism>
<evidence type="ECO:0000256" key="1">
    <source>
        <dbReference type="ARBA" id="ARBA00004196"/>
    </source>
</evidence>
<comment type="similarity">
    <text evidence="2">Belongs to the bacterial solute-binding protein 5 family.</text>
</comment>
<dbReference type="InterPro" id="IPR000914">
    <property type="entry name" value="SBP_5_dom"/>
</dbReference>
<evidence type="ECO:0000259" key="5">
    <source>
        <dbReference type="Pfam" id="PF00496"/>
    </source>
</evidence>
<gene>
    <name evidence="6" type="ORF">BARAN1_0511</name>
</gene>
<dbReference type="AlphaFoldDB" id="A0A2X3MK71"/>
<evidence type="ECO:0000256" key="2">
    <source>
        <dbReference type="ARBA" id="ARBA00005695"/>
    </source>
</evidence>